<comment type="caution">
    <text evidence="10">The sequence shown here is derived from an EMBL/GenBank/DDBJ whole genome shotgun (WGS) entry which is preliminary data.</text>
</comment>
<keyword evidence="11" id="KW-1185">Reference proteome</keyword>
<reference evidence="10 11" key="1">
    <citation type="journal article" date="2014" name="Genome Announc.">
        <title>Draft Genome Sequence of Streptomyces fradiae ATCC 19609, a Strain Highly Sensitive to Antibiotics.</title>
        <authorList>
            <person name="Bekker O.B."/>
            <person name="Klimina K.M."/>
            <person name="Vatlin A.A."/>
            <person name="Zakharevich N.V."/>
            <person name="Kasianov A.S."/>
            <person name="Danilenko V.N."/>
        </authorList>
    </citation>
    <scope>NUCLEOTIDE SEQUENCE [LARGE SCALE GENOMIC DNA]</scope>
    <source>
        <strain evidence="10 11">ATCC 19609</strain>
    </source>
</reference>
<dbReference type="GO" id="GO:0004631">
    <property type="term" value="F:phosphomevalonate kinase activity"/>
    <property type="evidence" value="ECO:0007669"/>
    <property type="project" value="UniProtKB-EC"/>
</dbReference>
<feature type="region of interest" description="Disordered" evidence="7">
    <location>
        <begin position="357"/>
        <end position="394"/>
    </location>
</feature>
<proteinExistence type="predicted"/>
<dbReference type="InterPro" id="IPR014721">
    <property type="entry name" value="Ribsml_uS5_D2-typ_fold_subgr"/>
</dbReference>
<comment type="pathway">
    <text evidence="1">Isoprenoid biosynthesis; isopentenyl diphosphate biosynthesis via mevalonate pathway; isopentenyl diphosphate from (R)-mevalonate: step 2/3.</text>
</comment>
<keyword evidence="4" id="KW-0547">Nucleotide-binding</keyword>
<dbReference type="RefSeq" id="WP_063831733.1">
    <property type="nucleotide sequence ID" value="NZ_JBFACB010000026.1"/>
</dbReference>
<keyword evidence="3 10" id="KW-0808">Transferase</keyword>
<dbReference type="Proteomes" id="UP000028058">
    <property type="component" value="Unassembled WGS sequence"/>
</dbReference>
<evidence type="ECO:0000256" key="5">
    <source>
        <dbReference type="ARBA" id="ARBA00022777"/>
    </source>
</evidence>
<dbReference type="GO" id="GO:0005524">
    <property type="term" value="F:ATP binding"/>
    <property type="evidence" value="ECO:0007669"/>
    <property type="project" value="UniProtKB-KW"/>
</dbReference>
<dbReference type="Gene3D" id="3.30.70.890">
    <property type="entry name" value="GHMP kinase, C-terminal domain"/>
    <property type="match status" value="1"/>
</dbReference>
<evidence type="ECO:0000256" key="7">
    <source>
        <dbReference type="SAM" id="MobiDB-lite"/>
    </source>
</evidence>
<name>A0A3M8EW99_9ACTN</name>
<dbReference type="UniPathway" id="UPA00057">
    <property type="reaction ID" value="UER00099"/>
</dbReference>
<dbReference type="InterPro" id="IPR005917">
    <property type="entry name" value="Pmev_kinase_bact"/>
</dbReference>
<organism evidence="10 11">
    <name type="scientific">Streptomyces xinghaiensis</name>
    <dbReference type="NCBI Taxonomy" id="1038928"/>
    <lineage>
        <taxon>Bacteria</taxon>
        <taxon>Bacillati</taxon>
        <taxon>Actinomycetota</taxon>
        <taxon>Actinomycetes</taxon>
        <taxon>Kitasatosporales</taxon>
        <taxon>Streptomycetaceae</taxon>
        <taxon>Streptomyces</taxon>
    </lineage>
</organism>
<dbReference type="Pfam" id="PF08544">
    <property type="entry name" value="GHMP_kinases_C"/>
    <property type="match status" value="1"/>
</dbReference>
<dbReference type="SUPFAM" id="SSF55060">
    <property type="entry name" value="GHMP Kinase, C-terminal domain"/>
    <property type="match status" value="1"/>
</dbReference>
<evidence type="ECO:0000256" key="2">
    <source>
        <dbReference type="ARBA" id="ARBA00012958"/>
    </source>
</evidence>
<evidence type="ECO:0000313" key="10">
    <source>
        <dbReference type="EMBL" id="RKM90880.1"/>
    </source>
</evidence>
<keyword evidence="5 10" id="KW-0418">Kinase</keyword>
<evidence type="ECO:0000256" key="3">
    <source>
        <dbReference type="ARBA" id="ARBA00022679"/>
    </source>
</evidence>
<dbReference type="SUPFAM" id="SSF54211">
    <property type="entry name" value="Ribosomal protein S5 domain 2-like"/>
    <property type="match status" value="1"/>
</dbReference>
<gene>
    <name evidence="10" type="ORF">SFRA_030950</name>
</gene>
<evidence type="ECO:0000313" key="11">
    <source>
        <dbReference type="Proteomes" id="UP000028058"/>
    </source>
</evidence>
<dbReference type="PANTHER" id="PTHR31814:SF2">
    <property type="entry name" value="PHOSPHOMEVALONATE KINASE"/>
    <property type="match status" value="1"/>
</dbReference>
<dbReference type="EMBL" id="JNAD02000021">
    <property type="protein sequence ID" value="RKM90880.1"/>
    <property type="molecule type" value="Genomic_DNA"/>
</dbReference>
<dbReference type="Pfam" id="PF00288">
    <property type="entry name" value="GHMP_kinases_N"/>
    <property type="match status" value="1"/>
</dbReference>
<evidence type="ECO:0000256" key="1">
    <source>
        <dbReference type="ARBA" id="ARBA00005017"/>
    </source>
</evidence>
<feature type="domain" description="GHMP kinase C-terminal" evidence="9">
    <location>
        <begin position="271"/>
        <end position="353"/>
    </location>
</feature>
<dbReference type="PRINTS" id="PR00959">
    <property type="entry name" value="MEVGALKINASE"/>
</dbReference>
<dbReference type="NCBIfam" id="TIGR01220">
    <property type="entry name" value="Pmev_kin_Gr_pos"/>
    <property type="match status" value="1"/>
</dbReference>
<evidence type="ECO:0000256" key="4">
    <source>
        <dbReference type="ARBA" id="ARBA00022741"/>
    </source>
</evidence>
<dbReference type="InterPro" id="IPR013750">
    <property type="entry name" value="GHMP_kinase_C_dom"/>
</dbReference>
<evidence type="ECO:0000256" key="6">
    <source>
        <dbReference type="ARBA" id="ARBA00022840"/>
    </source>
</evidence>
<keyword evidence="6" id="KW-0067">ATP-binding</keyword>
<dbReference type="InterPro" id="IPR006204">
    <property type="entry name" value="GHMP_kinase_N_dom"/>
</dbReference>
<evidence type="ECO:0000259" key="9">
    <source>
        <dbReference type="Pfam" id="PF08544"/>
    </source>
</evidence>
<dbReference type="OrthoDB" id="1522677at2"/>
<dbReference type="PANTHER" id="PTHR31814">
    <property type="match status" value="1"/>
</dbReference>
<dbReference type="InterPro" id="IPR020568">
    <property type="entry name" value="Ribosomal_Su5_D2-typ_SF"/>
</dbReference>
<dbReference type="InterPro" id="IPR035102">
    <property type="entry name" value="Phosphomevalonate_kinase"/>
</dbReference>
<dbReference type="GO" id="GO:0019287">
    <property type="term" value="P:isopentenyl diphosphate biosynthetic process, mevalonate pathway"/>
    <property type="evidence" value="ECO:0007669"/>
    <property type="project" value="UniProtKB-UniPathway"/>
</dbReference>
<dbReference type="EC" id="2.7.4.2" evidence="2"/>
<evidence type="ECO:0000259" key="8">
    <source>
        <dbReference type="Pfam" id="PF00288"/>
    </source>
</evidence>
<protein>
    <recommendedName>
        <fullName evidence="2">phosphomevalonate kinase</fullName>
        <ecNumber evidence="2">2.7.4.2</ecNumber>
    </recommendedName>
</protein>
<dbReference type="Gene3D" id="3.30.230.10">
    <property type="match status" value="1"/>
</dbReference>
<accession>A0A3M8EW99</accession>
<dbReference type="AlphaFoldDB" id="A0A3M8EW99"/>
<sequence>MAGRAVARRAPGKLLVAGEYAVLEPGQPAVVVAVDRYVTVTARPAEDAGVVVDSDLLDHEVRLCRGDEGLRAVSPQDPGLVRGVLAHLVSAVETVEGLRTEQGLGLAPLRLTVRSDLHHDGVKIGLGSSAAVTVAATRAVADHYGMRLSPRELFRLALLAGIRVDAGPSGADLAAAVWHGWVAYRAPDRHVLREGLRRHGVARTLRAPWPGFAVQELPPPPGLVLHAGWSGSPASTSDLVAGLAAKRWWHGAARSGFLTDSEQCVTAVADALRRGEPEALLDAVRTARHLLARLDTEAGLGILTPPLRRLCEVAESCGGAAKPSGAGGGDCGIALLPSHRSPALLRRRWSAAGITPLPLDVTTGTAPDSGPYEAGPGTRPGSVSPSLRALRGHT</sequence>
<feature type="domain" description="GHMP kinase N-terminal" evidence="8">
    <location>
        <begin position="94"/>
        <end position="180"/>
    </location>
</feature>
<dbReference type="InterPro" id="IPR036554">
    <property type="entry name" value="GHMP_kinase_C_sf"/>
</dbReference>